<reference evidence="2" key="1">
    <citation type="submission" date="2022-12" db="EMBL/GenBank/DDBJ databases">
        <authorList>
            <person name="Petersen C."/>
        </authorList>
    </citation>
    <scope>NUCLEOTIDE SEQUENCE</scope>
    <source>
        <strain evidence="2">IBT 17660</strain>
    </source>
</reference>
<dbReference type="OrthoDB" id="2562973at2759"/>
<evidence type="ECO:0000259" key="1">
    <source>
        <dbReference type="Pfam" id="PF22693"/>
    </source>
</evidence>
<sequence length="498" mass="54952">MSTRDFLKLNIFYPASNSSVATNFVQRPSSLDDNSSLKEIRLALIKGKWLEPSKAGCPFCTPKGIQVPDDVSLSIYRELSGENGDQATNGNNFCDIYIKDHEREKLDDYSNSLEQLLSLLNLNKVDEYSELVRSATLAVLKSPATCNSGNNASDNNFIVSNMSEGDWQVVLHQSSFLNGYRIPSFIVPRFIVTDNAYLDVFETQSGLSASMTRNAFSKNEVEASIGGGAFGYAAALSTSFALSQTDTFLRSINQSKKAINITYNLPRVKLFLTSDDLELSSECKEELQSIKSAEESEKPQALTQFRNKFGHIFATRVELGGRLHCAEDISALGTQEAVAVTKAFEASAMASINGSFAQASGGVRHTRETSATEDTQANYSQKSVIWQAQGGNTLLCNNPAAWSPTVSPFQNWRQEGVLHLPDIISKIEDNGNVATDFNSIAERTRKTSQIPLRLRVMNAKLERNFFLTFAQMGHGYGKKNSTEYWQILPLKPPNKSST</sequence>
<keyword evidence="3" id="KW-1185">Reference proteome</keyword>
<evidence type="ECO:0000313" key="2">
    <source>
        <dbReference type="EMBL" id="KAJ5472165.1"/>
    </source>
</evidence>
<name>A0A9W9WR57_9EURO</name>
<protein>
    <recommendedName>
        <fullName evidence="1">MACPF-like domain-containing protein</fullName>
    </recommendedName>
</protein>
<comment type="caution">
    <text evidence="2">The sequence shown here is derived from an EMBL/GenBank/DDBJ whole genome shotgun (WGS) entry which is preliminary data.</text>
</comment>
<dbReference type="AlphaFoldDB" id="A0A9W9WR57"/>
<gene>
    <name evidence="2" type="ORF">N7530_006166</name>
</gene>
<accession>A0A9W9WR57</accession>
<dbReference type="Proteomes" id="UP001147760">
    <property type="component" value="Unassembled WGS sequence"/>
</dbReference>
<dbReference type="InterPro" id="IPR054586">
    <property type="entry name" value="MACPF_1_fungal"/>
</dbReference>
<evidence type="ECO:0000313" key="3">
    <source>
        <dbReference type="Proteomes" id="UP001147760"/>
    </source>
</evidence>
<proteinExistence type="predicted"/>
<reference evidence="2" key="2">
    <citation type="journal article" date="2023" name="IMA Fungus">
        <title>Comparative genomic study of the Penicillium genus elucidates a diverse pangenome and 15 lateral gene transfer events.</title>
        <authorList>
            <person name="Petersen C."/>
            <person name="Sorensen T."/>
            <person name="Nielsen M.R."/>
            <person name="Sondergaard T.E."/>
            <person name="Sorensen J.L."/>
            <person name="Fitzpatrick D.A."/>
            <person name="Frisvad J.C."/>
            <person name="Nielsen K.L."/>
        </authorList>
    </citation>
    <scope>NUCLEOTIDE SEQUENCE</scope>
    <source>
        <strain evidence="2">IBT 17660</strain>
    </source>
</reference>
<organism evidence="2 3">
    <name type="scientific">Penicillium desertorum</name>
    <dbReference type="NCBI Taxonomy" id="1303715"/>
    <lineage>
        <taxon>Eukaryota</taxon>
        <taxon>Fungi</taxon>
        <taxon>Dikarya</taxon>
        <taxon>Ascomycota</taxon>
        <taxon>Pezizomycotina</taxon>
        <taxon>Eurotiomycetes</taxon>
        <taxon>Eurotiomycetidae</taxon>
        <taxon>Eurotiales</taxon>
        <taxon>Aspergillaceae</taxon>
        <taxon>Penicillium</taxon>
    </lineage>
</organism>
<feature type="domain" description="MACPF-like" evidence="1">
    <location>
        <begin position="279"/>
        <end position="413"/>
    </location>
</feature>
<dbReference type="Pfam" id="PF22693">
    <property type="entry name" value="MACPF_1"/>
    <property type="match status" value="1"/>
</dbReference>
<dbReference type="EMBL" id="JAPWDO010000004">
    <property type="protein sequence ID" value="KAJ5472165.1"/>
    <property type="molecule type" value="Genomic_DNA"/>
</dbReference>